<evidence type="ECO:0000313" key="4">
    <source>
        <dbReference type="Proteomes" id="UP000282323"/>
    </source>
</evidence>
<feature type="domain" description="DUF8141" evidence="2">
    <location>
        <begin position="6"/>
        <end position="65"/>
    </location>
</feature>
<dbReference type="Pfam" id="PF26464">
    <property type="entry name" value="DUF8141"/>
    <property type="match status" value="1"/>
</dbReference>
<accession>A0A3N6P2J7</accession>
<gene>
    <name evidence="3" type="ORF">EA473_18665</name>
</gene>
<keyword evidence="1" id="KW-0472">Membrane</keyword>
<evidence type="ECO:0000256" key="1">
    <source>
        <dbReference type="SAM" id="Phobius"/>
    </source>
</evidence>
<keyword evidence="4" id="KW-1185">Reference proteome</keyword>
<keyword evidence="1" id="KW-0812">Transmembrane</keyword>
<protein>
    <recommendedName>
        <fullName evidence="2">DUF8141 domain-containing protein</fullName>
    </recommendedName>
</protein>
<comment type="caution">
    <text evidence="3">The sequence shown here is derived from an EMBL/GenBank/DDBJ whole genome shotgun (WGS) entry which is preliminary data.</text>
</comment>
<organism evidence="3 4">
    <name type="scientific">Natrarchaeobius chitinivorans</name>
    <dbReference type="NCBI Taxonomy" id="1679083"/>
    <lineage>
        <taxon>Archaea</taxon>
        <taxon>Methanobacteriati</taxon>
        <taxon>Methanobacteriota</taxon>
        <taxon>Stenosarchaea group</taxon>
        <taxon>Halobacteria</taxon>
        <taxon>Halobacteriales</taxon>
        <taxon>Natrialbaceae</taxon>
        <taxon>Natrarchaeobius</taxon>
    </lineage>
</organism>
<dbReference type="InterPro" id="IPR058454">
    <property type="entry name" value="DUF8141"/>
</dbReference>
<feature type="transmembrane region" description="Helical" evidence="1">
    <location>
        <begin position="49"/>
        <end position="66"/>
    </location>
</feature>
<proteinExistence type="predicted"/>
<reference evidence="3 4" key="1">
    <citation type="submission" date="2018-10" db="EMBL/GenBank/DDBJ databases">
        <title>Natrarchaeobius chitinivorans gen. nov., sp. nov., and Natrarchaeobius haloalkaliphilus sp. nov., alkaliphilic, chitin-utilizing haloarchaea from hypersaline alkaline lakes.</title>
        <authorList>
            <person name="Sorokin D.Y."/>
            <person name="Elcheninov A.G."/>
            <person name="Kostrikina N.A."/>
            <person name="Bale N.J."/>
            <person name="Sinninghe Damste J.S."/>
            <person name="Khijniak T.V."/>
            <person name="Kublanov I.V."/>
            <person name="Toshchakov S.V."/>
        </authorList>
    </citation>
    <scope>NUCLEOTIDE SEQUENCE [LARGE SCALE GENOMIC DNA]</scope>
    <source>
        <strain evidence="3 4">AArcht4T</strain>
    </source>
</reference>
<name>A0A3N6P2J7_NATCH</name>
<sequence length="71" mass="8042">MYRPAFRWLESKPFERQILILALVLDPIGFAAGYLLAPSFDVTPLMGGVYGLIAASMPMSLWIMHYQRTHA</sequence>
<dbReference type="OrthoDB" id="257357at2157"/>
<dbReference type="RefSeq" id="WP_124197092.1">
    <property type="nucleotide sequence ID" value="NZ_REGA01000020.1"/>
</dbReference>
<dbReference type="Proteomes" id="UP000282323">
    <property type="component" value="Unassembled WGS sequence"/>
</dbReference>
<evidence type="ECO:0000313" key="3">
    <source>
        <dbReference type="EMBL" id="RQG91819.1"/>
    </source>
</evidence>
<keyword evidence="1" id="KW-1133">Transmembrane helix</keyword>
<dbReference type="AlphaFoldDB" id="A0A3N6P2J7"/>
<evidence type="ECO:0000259" key="2">
    <source>
        <dbReference type="Pfam" id="PF26464"/>
    </source>
</evidence>
<dbReference type="EMBL" id="REGA01000020">
    <property type="protein sequence ID" value="RQG91819.1"/>
    <property type="molecule type" value="Genomic_DNA"/>
</dbReference>
<feature type="transmembrane region" description="Helical" evidence="1">
    <location>
        <begin position="18"/>
        <end position="37"/>
    </location>
</feature>